<gene>
    <name evidence="2" type="ORF">ACOC_LOCUS11756</name>
</gene>
<reference evidence="2 3" key="2">
    <citation type="submission" date="2018-11" db="EMBL/GenBank/DDBJ databases">
        <authorList>
            <consortium name="Pathogen Informatics"/>
        </authorList>
    </citation>
    <scope>NUCLEOTIDE SEQUENCE [LARGE SCALE GENOMIC DNA]</scope>
    <source>
        <strain evidence="2 3">Costa Rica</strain>
    </source>
</reference>
<accession>A0A158PLT4</accession>
<dbReference type="OMA" id="CHPINDR"/>
<evidence type="ECO:0000313" key="2">
    <source>
        <dbReference type="EMBL" id="VDM63341.1"/>
    </source>
</evidence>
<feature type="chain" id="PRO_5043135143" evidence="1">
    <location>
        <begin position="19"/>
        <end position="298"/>
    </location>
</feature>
<feature type="signal peptide" evidence="1">
    <location>
        <begin position="1"/>
        <end position="18"/>
    </location>
</feature>
<dbReference type="OrthoDB" id="6132182at2759"/>
<dbReference type="WBParaSite" id="ACOC_0001175501-mRNA-1">
    <property type="protein sequence ID" value="ACOC_0001175501-mRNA-1"/>
    <property type="gene ID" value="ACOC_0001175501"/>
</dbReference>
<reference evidence="4" key="1">
    <citation type="submission" date="2016-04" db="UniProtKB">
        <authorList>
            <consortium name="WormBaseParasite"/>
        </authorList>
    </citation>
    <scope>IDENTIFICATION</scope>
</reference>
<evidence type="ECO:0000313" key="4">
    <source>
        <dbReference type="WBParaSite" id="ACOC_0001175501-mRNA-1"/>
    </source>
</evidence>
<dbReference type="AlphaFoldDB" id="A0A158PLT4"/>
<organism evidence="4">
    <name type="scientific">Angiostrongylus costaricensis</name>
    <name type="common">Nematode worm</name>
    <dbReference type="NCBI Taxonomy" id="334426"/>
    <lineage>
        <taxon>Eukaryota</taxon>
        <taxon>Metazoa</taxon>
        <taxon>Ecdysozoa</taxon>
        <taxon>Nematoda</taxon>
        <taxon>Chromadorea</taxon>
        <taxon>Rhabditida</taxon>
        <taxon>Rhabditina</taxon>
        <taxon>Rhabditomorpha</taxon>
        <taxon>Strongyloidea</taxon>
        <taxon>Metastrongylidae</taxon>
        <taxon>Angiostrongylus</taxon>
    </lineage>
</organism>
<dbReference type="EMBL" id="UYYA01004784">
    <property type="protein sequence ID" value="VDM63341.1"/>
    <property type="molecule type" value="Genomic_DNA"/>
</dbReference>
<name>A0A158PLT4_ANGCS</name>
<protein>
    <submittedName>
        <fullName evidence="2 4">Uncharacterized protein</fullName>
    </submittedName>
</protein>
<evidence type="ECO:0000313" key="3">
    <source>
        <dbReference type="Proteomes" id="UP000267027"/>
    </source>
</evidence>
<sequence length="298" mass="34409">MLPANFLVVWISLAKGLAYKLSQMSKLNGHLYTEVVEQPWFRYPHVVHVPIPVAQVNQSMYGRHLLPEDDIYAKHDWTDEERECLPCMNLTCVCPYYKGKVSGGNCVLPNGKLLQKAVRKETRMLSNSERNQIAVDSNLLFEDSFRLGVTLDYHIGTAHLKFVPDMSNEELLNNARIDFVLQQECIEQVLAAAMPLEAVKEKFQRSNAFQTCKIIIPDGRLLSYSHDYAHFFINGDMKETYSSTSETRDQRETDYPPPLPDCYPEMHFGNASLKDLEPYTNEEVLSNHYTDYMYEYDK</sequence>
<proteinExistence type="predicted"/>
<keyword evidence="3" id="KW-1185">Reference proteome</keyword>
<evidence type="ECO:0000256" key="1">
    <source>
        <dbReference type="SAM" id="SignalP"/>
    </source>
</evidence>
<keyword evidence="1" id="KW-0732">Signal</keyword>
<dbReference type="Proteomes" id="UP000267027">
    <property type="component" value="Unassembled WGS sequence"/>
</dbReference>